<dbReference type="EMBL" id="UYJE01000888">
    <property type="protein sequence ID" value="VDH97332.1"/>
    <property type="molecule type" value="Genomic_DNA"/>
</dbReference>
<dbReference type="CDD" id="cd11301">
    <property type="entry name" value="Fut1_Fut2_like"/>
    <property type="match status" value="1"/>
</dbReference>
<dbReference type="GO" id="GO:0008107">
    <property type="term" value="F:galactoside 2-alpha-L-fucosyltransferase activity"/>
    <property type="evidence" value="ECO:0007669"/>
    <property type="project" value="InterPro"/>
</dbReference>
<dbReference type="AlphaFoldDB" id="A0A8B6BX40"/>
<keyword evidence="3" id="KW-0325">Glycoprotein</keyword>
<gene>
    <name evidence="4" type="ORF">MGAL_10B001824</name>
</gene>
<keyword evidence="3" id="KW-1133">Transmembrane helix</keyword>
<feature type="transmembrane region" description="Helical" evidence="3">
    <location>
        <begin position="12"/>
        <end position="29"/>
    </location>
</feature>
<comment type="similarity">
    <text evidence="3">Belongs to the glycosyltransferase 11 family.</text>
</comment>
<keyword evidence="3" id="KW-0472">Membrane</keyword>
<keyword evidence="3" id="KW-0812">Transmembrane</keyword>
<reference evidence="4" key="1">
    <citation type="submission" date="2018-11" db="EMBL/GenBank/DDBJ databases">
        <authorList>
            <person name="Alioto T."/>
            <person name="Alioto T."/>
        </authorList>
    </citation>
    <scope>NUCLEOTIDE SEQUENCE</scope>
</reference>
<evidence type="ECO:0000313" key="4">
    <source>
        <dbReference type="EMBL" id="VDH97332.1"/>
    </source>
</evidence>
<dbReference type="InterPro" id="IPR002516">
    <property type="entry name" value="Glyco_trans_11"/>
</dbReference>
<evidence type="ECO:0000313" key="5">
    <source>
        <dbReference type="Proteomes" id="UP000596742"/>
    </source>
</evidence>
<evidence type="ECO:0000256" key="2">
    <source>
        <dbReference type="ARBA" id="ARBA00022679"/>
    </source>
</evidence>
<comment type="pathway">
    <text evidence="3">Protein modification; protein glycosylation.</text>
</comment>
<organism evidence="4 5">
    <name type="scientific">Mytilus galloprovincialis</name>
    <name type="common">Mediterranean mussel</name>
    <dbReference type="NCBI Taxonomy" id="29158"/>
    <lineage>
        <taxon>Eukaryota</taxon>
        <taxon>Metazoa</taxon>
        <taxon>Spiralia</taxon>
        <taxon>Lophotrochozoa</taxon>
        <taxon>Mollusca</taxon>
        <taxon>Bivalvia</taxon>
        <taxon>Autobranchia</taxon>
        <taxon>Pteriomorphia</taxon>
        <taxon>Mytilida</taxon>
        <taxon>Mytiloidea</taxon>
        <taxon>Mytilidae</taxon>
        <taxon>Mytilinae</taxon>
        <taxon>Mytilus</taxon>
    </lineage>
</organism>
<keyword evidence="3" id="KW-0333">Golgi apparatus</keyword>
<dbReference type="EC" id="2.4.1.-" evidence="3"/>
<comment type="subcellular location">
    <subcellularLocation>
        <location evidence="3">Golgi apparatus</location>
        <location evidence="3">Golgi stack membrane</location>
        <topology evidence="3">Single-pass type II membrane protein</topology>
    </subcellularLocation>
</comment>
<sequence>MAGAVKWKIRNVVLGVLLGSICLYTYHYLSRCGTILWQDCMGINRPKFLCVDFHGGMANQMFMYAFGLSMSMQRNLEYIVPKDMMLTEIFNITPNTFEDHRYHSGSGICTHQEEDILDCGYDSRFEKLPSKDLSFKGYFQSWKYWIRYEKEVRKAFTFKPWISEMADKQIRNIMTKRNATYNDGTTFIGVHVRNGDYSNKHFAEFGYRLAPASYLKNAMDFFRNRFNKVLFIVCTNDLNWTSQIIGKEKDIYLTPAGNPAPVDMALLSLTNHTVMTVGTYGWFISWLTRGITIHYKYPYVIGSDFSKQFHSNYSDHFYPGWIAME</sequence>
<dbReference type="GO" id="GO:0005975">
    <property type="term" value="P:carbohydrate metabolic process"/>
    <property type="evidence" value="ECO:0007669"/>
    <property type="project" value="InterPro"/>
</dbReference>
<keyword evidence="3" id="KW-0735">Signal-anchor</keyword>
<dbReference type="Proteomes" id="UP000596742">
    <property type="component" value="Unassembled WGS sequence"/>
</dbReference>
<accession>A0A8B6BX40</accession>
<evidence type="ECO:0000256" key="3">
    <source>
        <dbReference type="RuleBase" id="RU363129"/>
    </source>
</evidence>
<keyword evidence="2 3" id="KW-0808">Transferase</keyword>
<dbReference type="PANTHER" id="PTHR11927">
    <property type="entry name" value="GALACTOSIDE 2-L-FUCOSYLTRANSFERASE"/>
    <property type="match status" value="1"/>
</dbReference>
<dbReference type="PANTHER" id="PTHR11927:SF9">
    <property type="entry name" value="L-FUCOSYLTRANSFERASE"/>
    <property type="match status" value="1"/>
</dbReference>
<dbReference type="OrthoDB" id="3226at2759"/>
<evidence type="ECO:0000256" key="1">
    <source>
        <dbReference type="ARBA" id="ARBA00022676"/>
    </source>
</evidence>
<keyword evidence="5" id="KW-1185">Reference proteome</keyword>
<protein>
    <recommendedName>
        <fullName evidence="3">L-Fucosyltransferase</fullName>
        <ecNumber evidence="3">2.4.1.-</ecNumber>
    </recommendedName>
</protein>
<dbReference type="UniPathway" id="UPA00378"/>
<proteinExistence type="inferred from homology"/>
<name>A0A8B6BX40_MYTGA</name>
<keyword evidence="1 3" id="KW-0328">Glycosyltransferase</keyword>
<dbReference type="Pfam" id="PF01531">
    <property type="entry name" value="Glyco_transf_11"/>
    <property type="match status" value="1"/>
</dbReference>
<dbReference type="GO" id="GO:0032580">
    <property type="term" value="C:Golgi cisterna membrane"/>
    <property type="evidence" value="ECO:0007669"/>
    <property type="project" value="UniProtKB-SubCell"/>
</dbReference>
<comment type="caution">
    <text evidence="4">The sequence shown here is derived from an EMBL/GenBank/DDBJ whole genome shotgun (WGS) entry which is preliminary data.</text>
</comment>